<keyword evidence="2" id="KW-0378">Hydrolase</keyword>
<evidence type="ECO:0000313" key="4">
    <source>
        <dbReference type="Proteomes" id="UP000620147"/>
    </source>
</evidence>
<proteinExistence type="predicted"/>
<keyword evidence="4" id="KW-1185">Reference proteome</keyword>
<gene>
    <name evidence="3" type="ORF">BUFA31_14240</name>
</gene>
<evidence type="ECO:0000256" key="1">
    <source>
        <dbReference type="ARBA" id="ARBA00022729"/>
    </source>
</evidence>
<evidence type="ECO:0000256" key="2">
    <source>
        <dbReference type="ARBA" id="ARBA00022801"/>
    </source>
</evidence>
<keyword evidence="1" id="KW-0732">Signal</keyword>
<dbReference type="InterPro" id="IPR050955">
    <property type="entry name" value="Plant_Biomass_Hydrol_Est"/>
</dbReference>
<reference evidence="3 4" key="1">
    <citation type="submission" date="2020-06" db="EMBL/GenBank/DDBJ databases">
        <title>Characterization of fructooligosaccharide metabolism and fructooligosaccharide-degrading enzymes in human commensal butyrate producers.</title>
        <authorList>
            <person name="Tanno H."/>
            <person name="Fujii T."/>
            <person name="Hirano K."/>
            <person name="Maeno S."/>
            <person name="Tonozuka T."/>
            <person name="Sakamoto M."/>
            <person name="Ohkuma M."/>
            <person name="Tochio T."/>
            <person name="Endo A."/>
        </authorList>
    </citation>
    <scope>NUCLEOTIDE SEQUENCE [LARGE SCALE GENOMIC DNA]</scope>
    <source>
        <strain evidence="3 4">JCM 31056</strain>
    </source>
</reference>
<protein>
    <recommendedName>
        <fullName evidence="5">Peptidase S9 prolyl oligopeptidase catalytic domain-containing protein</fullName>
    </recommendedName>
</protein>
<dbReference type="Proteomes" id="UP000620147">
    <property type="component" value="Unassembled WGS sequence"/>
</dbReference>
<dbReference type="Gene3D" id="3.40.50.1820">
    <property type="entry name" value="alpha/beta hydrolase"/>
    <property type="match status" value="2"/>
</dbReference>
<evidence type="ECO:0000313" key="3">
    <source>
        <dbReference type="EMBL" id="GFO88260.1"/>
    </source>
</evidence>
<evidence type="ECO:0008006" key="5">
    <source>
        <dbReference type="Google" id="ProtNLM"/>
    </source>
</evidence>
<dbReference type="EMBL" id="BLYJ01000015">
    <property type="protein sequence ID" value="GFO88260.1"/>
    <property type="molecule type" value="Genomic_DNA"/>
</dbReference>
<organism evidence="3 4">
    <name type="scientific">Butyricicoccus faecihominis</name>
    <dbReference type="NCBI Taxonomy" id="1712515"/>
    <lineage>
        <taxon>Bacteria</taxon>
        <taxon>Bacillati</taxon>
        <taxon>Bacillota</taxon>
        <taxon>Clostridia</taxon>
        <taxon>Eubacteriales</taxon>
        <taxon>Butyricicoccaceae</taxon>
        <taxon>Butyricicoccus</taxon>
    </lineage>
</organism>
<dbReference type="PANTHER" id="PTHR43037">
    <property type="entry name" value="UNNAMED PRODUCT-RELATED"/>
    <property type="match status" value="1"/>
</dbReference>
<dbReference type="RefSeq" id="WP_188886301.1">
    <property type="nucleotide sequence ID" value="NZ_BLYJ01000015.1"/>
</dbReference>
<dbReference type="InterPro" id="IPR029058">
    <property type="entry name" value="AB_hydrolase_fold"/>
</dbReference>
<sequence length="581" mass="65965">MKREYCLDIDSNVYTLGDLNMFLDNKEPISYPAVDSQNPTKPFFTGSIRQEVEIDGIARSFLLYIPQHYPISGAGIFLYPDDNVSAEDYLENSGWKPVAEQTNAALIVLESRSGGWDKKDVQSEISYSEAVSKKSIARVYFSMNEATYYCMGFGNGAYVAAAYAMLNSALIAAVALDGDYDLHPDLMAQLRSIRSDREANKSKLDVAMPAWLIGKATPLLDSLKRAADASDEQLYNDAAYIYRQNLKQYFDQPNGLPMVEIWHTEPGRWNPEADEKYRRMAEFVLRFKRWLSIGNGDFRPARTWQDMRLHRFTAEIDNRQREWFVYEPTALRTGKLLPLVLAIHGYSCTGELFAENSSWHELAERRGFLLVYVSAFPDNGISGGHTVPLPSWNALNIHAQTDDVKYIDYVLSSVKNSYPVDSERVYVSGHSNGSLLTQRLMEERPLAFAAFGPQGAPYHMGLDGTAADRTIRKDGIIRPVWLMMGAEDIGDQDKLDCGSINDRFLDMMCELNDLDRTGGIDRENGKYHTRTFVNAERVPLVKFTGITDTPHTYTPEFAQLYWDTFFCHFRRKSDGTIIYTD</sequence>
<comment type="caution">
    <text evidence="3">The sequence shown here is derived from an EMBL/GenBank/DDBJ whole genome shotgun (WGS) entry which is preliminary data.</text>
</comment>
<name>A0ABQ1DZX4_9FIRM</name>
<dbReference type="SUPFAM" id="SSF53474">
    <property type="entry name" value="alpha/beta-Hydrolases"/>
    <property type="match status" value="3"/>
</dbReference>
<accession>A0ABQ1DZX4</accession>
<dbReference type="PANTHER" id="PTHR43037:SF5">
    <property type="entry name" value="FERULOYL ESTERASE"/>
    <property type="match status" value="1"/>
</dbReference>